<accession>A0A420FJS6</accession>
<dbReference type="AlphaFoldDB" id="A0A420FJS6"/>
<keyword evidence="2" id="KW-1185">Reference proteome</keyword>
<evidence type="ECO:0000313" key="2">
    <source>
        <dbReference type="Proteomes" id="UP000286402"/>
    </source>
</evidence>
<reference evidence="1 2" key="1">
    <citation type="submission" date="2016-07" db="EMBL/GenBank/DDBJ databases">
        <title>Genome analysis of Sphingobacterium siyangense T12B17.</title>
        <authorList>
            <person name="Xu D."/>
            <person name="Su Y."/>
            <person name="Zheng S."/>
        </authorList>
    </citation>
    <scope>NUCLEOTIDE SEQUENCE [LARGE SCALE GENOMIC DNA]</scope>
    <source>
        <strain evidence="1 2">T12B17</strain>
    </source>
</reference>
<dbReference type="EMBL" id="MCAQ01000026">
    <property type="protein sequence ID" value="RKF33178.1"/>
    <property type="molecule type" value="Genomic_DNA"/>
</dbReference>
<protein>
    <submittedName>
        <fullName evidence="1">Uncharacterized protein</fullName>
    </submittedName>
</protein>
<gene>
    <name evidence="1" type="ORF">BCY89_13170</name>
</gene>
<comment type="caution">
    <text evidence="1">The sequence shown here is derived from an EMBL/GenBank/DDBJ whole genome shotgun (WGS) entry which is preliminary data.</text>
</comment>
<sequence length="409" mass="46839">MANNTMHDKIAFLFILYCFNLSKRTKDQFLGKKSLTNGIFVVTKVNIGMISLSRFLFVCQDFWIKRIFSRIDGKRSIIFFNLQDRFCLVNCVVQIIDFMKNPLKRTFSFSYLVWPFFLLILTSCSKEGLNSQGGLIDPGFKAVNLQTGIKENVIPIKADLWYVSYVKDALTGEILKDSTGKKLKLELTGSIGVDGGWLQLEKTINNELKLTLLENFSDQPRSFAIGILSADKMDEVNFIQTRADGYDLVKKEIKEVKESRKIYVSTEGCTAMNLVNSSNRERKVDITAIFKDVKYSSEFISDSYGAFDWLNKTDSTIFMDELMVNGGVRWQGKVPYSKGKTFENYIKSGDKQELLLKPNAQITARGEFKYLERTCNYIFTIKNKTSGHEFQVKGTWKQKVPLTPRTILE</sequence>
<evidence type="ECO:0000313" key="1">
    <source>
        <dbReference type="EMBL" id="RKF33178.1"/>
    </source>
</evidence>
<organism evidence="1 2">
    <name type="scientific">Sphingobacterium siyangense</name>
    <dbReference type="NCBI Taxonomy" id="459529"/>
    <lineage>
        <taxon>Bacteria</taxon>
        <taxon>Pseudomonadati</taxon>
        <taxon>Bacteroidota</taxon>
        <taxon>Sphingobacteriia</taxon>
        <taxon>Sphingobacteriales</taxon>
        <taxon>Sphingobacteriaceae</taxon>
        <taxon>Sphingobacterium</taxon>
    </lineage>
</organism>
<dbReference type="Proteomes" id="UP000286402">
    <property type="component" value="Unassembled WGS sequence"/>
</dbReference>
<name>A0A420FJS6_9SPHI</name>
<proteinExistence type="predicted"/>